<gene>
    <name evidence="2" type="ORF">H105_04677</name>
</gene>
<keyword evidence="3" id="KW-1185">Reference proteome</keyword>
<name>A0A022XRL7_TRISD</name>
<feature type="region of interest" description="Disordered" evidence="1">
    <location>
        <begin position="34"/>
        <end position="71"/>
    </location>
</feature>
<proteinExistence type="predicted"/>
<dbReference type="EMBL" id="KK208858">
    <property type="protein sequence ID" value="EZF73375.1"/>
    <property type="molecule type" value="Genomic_DNA"/>
</dbReference>
<evidence type="ECO:0000313" key="2">
    <source>
        <dbReference type="EMBL" id="EZF73375.1"/>
    </source>
</evidence>
<feature type="compositionally biased region" description="Basic and acidic residues" evidence="1">
    <location>
        <begin position="39"/>
        <end position="66"/>
    </location>
</feature>
<dbReference type="AlphaFoldDB" id="A0A022XRL7"/>
<accession>A0A022XRL7</accession>
<organism evidence="2 3">
    <name type="scientific">Trichophyton soudanense CBS 452.61</name>
    <dbReference type="NCBI Taxonomy" id="1215331"/>
    <lineage>
        <taxon>Eukaryota</taxon>
        <taxon>Fungi</taxon>
        <taxon>Dikarya</taxon>
        <taxon>Ascomycota</taxon>
        <taxon>Pezizomycotina</taxon>
        <taxon>Eurotiomycetes</taxon>
        <taxon>Eurotiomycetidae</taxon>
        <taxon>Onygenales</taxon>
        <taxon>Arthrodermataceae</taxon>
        <taxon>Trichophyton</taxon>
    </lineage>
</organism>
<reference evidence="2 3" key="1">
    <citation type="submission" date="2014-02" db="EMBL/GenBank/DDBJ databases">
        <title>The Genome Sequence of Trichophyton rubrum (morphotype soudanense) CBS 452.61.</title>
        <authorList>
            <consortium name="The Broad Institute Genomics Platform"/>
            <person name="Cuomo C.A."/>
            <person name="White T.C."/>
            <person name="Graser Y."/>
            <person name="Martinez-Rossi N."/>
            <person name="Heitman J."/>
            <person name="Young S.K."/>
            <person name="Zeng Q."/>
            <person name="Gargeya S."/>
            <person name="Abouelleil A."/>
            <person name="Alvarado L."/>
            <person name="Chapman S.B."/>
            <person name="Gainer-Dewar J."/>
            <person name="Goldberg J."/>
            <person name="Griggs A."/>
            <person name="Gujja S."/>
            <person name="Hansen M."/>
            <person name="Howarth C."/>
            <person name="Imamovic A."/>
            <person name="Larimer J."/>
            <person name="Martinez D."/>
            <person name="Murphy C."/>
            <person name="Pearson M.D."/>
            <person name="Persinoti G."/>
            <person name="Poon T."/>
            <person name="Priest M."/>
            <person name="Roberts A.D."/>
            <person name="Saif S."/>
            <person name="Shea T.D."/>
            <person name="Sykes S.N."/>
            <person name="Wortman J."/>
            <person name="Nusbaum C."/>
            <person name="Birren B."/>
        </authorList>
    </citation>
    <scope>NUCLEOTIDE SEQUENCE [LARGE SCALE GENOMIC DNA]</scope>
    <source>
        <strain evidence="2 3">CBS 452.61</strain>
    </source>
</reference>
<protein>
    <submittedName>
        <fullName evidence="2">Uncharacterized protein</fullName>
    </submittedName>
</protein>
<dbReference type="HOGENOM" id="CLU_2361251_0_0_1"/>
<evidence type="ECO:0000256" key="1">
    <source>
        <dbReference type="SAM" id="MobiDB-lite"/>
    </source>
</evidence>
<evidence type="ECO:0000313" key="3">
    <source>
        <dbReference type="Proteomes" id="UP000023623"/>
    </source>
</evidence>
<sequence length="96" mass="10764">MALSSGYTPYSARNPFVENLVKRQAKQPRVFSPVVTEPWRNKPKQEKECCPGRDGDSEKEEKERNKSVSLAGSWPRTATTIDTLLASAVRSKKAIK</sequence>
<dbReference type="Proteomes" id="UP000023623">
    <property type="component" value="Unassembled WGS sequence"/>
</dbReference>